<dbReference type="PANTHER" id="PTHR41317">
    <property type="entry name" value="PD-(D_E)XK NUCLEASE FAMILY TRANSPOSASE"/>
    <property type="match status" value="1"/>
</dbReference>
<proteinExistence type="predicted"/>
<evidence type="ECO:0000313" key="1">
    <source>
        <dbReference type="EMBL" id="MBB5622694.1"/>
    </source>
</evidence>
<reference evidence="1 2" key="1">
    <citation type="submission" date="2020-08" db="EMBL/GenBank/DDBJ databases">
        <title>Genomic Encyclopedia of Type Strains, Phase IV (KMG-V): Genome sequencing to study the core and pangenomes of soil and plant-associated prokaryotes.</title>
        <authorList>
            <person name="Whitman W."/>
        </authorList>
    </citation>
    <scope>NUCLEOTIDE SEQUENCE [LARGE SCALE GENOMIC DNA]</scope>
    <source>
        <strain evidence="1 2">MP7CTX6</strain>
    </source>
</reference>
<comment type="caution">
    <text evidence="1">The sequence shown here is derived from an EMBL/GenBank/DDBJ whole genome shotgun (WGS) entry which is preliminary data.</text>
</comment>
<sequence>MKSSTDAHYLQSISLVNTGSGEIFHNGLGFKFLELPKFDKKEDELENELDKWVYMLKHMQSLRKIPEYLDKRIFQKIFNIAEMSRLTPEQRFIHDSDQQKKWEYQCVLDDHFEQGLEKGLEKGKLEISLELAREMKKENFDTLKIVQFTKLSIEVINNL</sequence>
<dbReference type="AlphaFoldDB" id="A0A7W8YVU1"/>
<evidence type="ECO:0000313" key="2">
    <source>
        <dbReference type="Proteomes" id="UP000537718"/>
    </source>
</evidence>
<gene>
    <name evidence="1" type="ORF">HDE69_003772</name>
</gene>
<dbReference type="PANTHER" id="PTHR41317:SF1">
    <property type="entry name" value="PD-(D_E)XK NUCLEASE FAMILY TRANSPOSASE"/>
    <property type="match status" value="1"/>
</dbReference>
<dbReference type="Proteomes" id="UP000537718">
    <property type="component" value="Unassembled WGS sequence"/>
</dbReference>
<dbReference type="EMBL" id="JACHCF010000009">
    <property type="protein sequence ID" value="MBB5622694.1"/>
    <property type="molecule type" value="Genomic_DNA"/>
</dbReference>
<protein>
    <submittedName>
        <fullName evidence="1">Putative transposase/invertase (TIGR01784 family)</fullName>
    </submittedName>
</protein>
<name>A0A7W8YVU1_9SPHI</name>
<accession>A0A7W8YVU1</accession>
<organism evidence="1 2">
    <name type="scientific">Pedobacter cryoconitis</name>
    <dbReference type="NCBI Taxonomy" id="188932"/>
    <lineage>
        <taxon>Bacteria</taxon>
        <taxon>Pseudomonadati</taxon>
        <taxon>Bacteroidota</taxon>
        <taxon>Sphingobacteriia</taxon>
        <taxon>Sphingobacteriales</taxon>
        <taxon>Sphingobacteriaceae</taxon>
        <taxon>Pedobacter</taxon>
    </lineage>
</organism>
<dbReference type="Pfam" id="PF12784">
    <property type="entry name" value="PDDEXK_2"/>
    <property type="match status" value="1"/>
</dbReference>